<feature type="transmembrane region" description="Helical" evidence="10">
    <location>
        <begin position="63"/>
        <end position="84"/>
    </location>
</feature>
<dbReference type="GO" id="GO:0015190">
    <property type="term" value="F:L-leucine transmembrane transporter activity"/>
    <property type="evidence" value="ECO:0007669"/>
    <property type="project" value="TreeGrafter"/>
</dbReference>
<name>A0A3D9HTI3_9BACL</name>
<feature type="transmembrane region" description="Helical" evidence="10">
    <location>
        <begin position="318"/>
        <end position="336"/>
    </location>
</feature>
<dbReference type="GO" id="GO:1903806">
    <property type="term" value="P:L-isoleucine import across plasma membrane"/>
    <property type="evidence" value="ECO:0007669"/>
    <property type="project" value="TreeGrafter"/>
</dbReference>
<keyword evidence="5 10" id="KW-0812">Transmembrane</keyword>
<feature type="transmembrane region" description="Helical" evidence="10">
    <location>
        <begin position="123"/>
        <end position="146"/>
    </location>
</feature>
<evidence type="ECO:0000256" key="6">
    <source>
        <dbReference type="ARBA" id="ARBA00022970"/>
    </source>
</evidence>
<sequence>MLYLFCGFYIHKRGFNMISEILQTLPQVLVDGLTLGAVYAVVAIGYTMVYGILEFINFAHGEIFMTGAFVGTSTLLIFNTAGLLSGMPGWVAYILILVTAMLFTGLMGVGIERVAYRPLRKAPKLITLISAIGVSFLLQDIVRFIADLKTGSFLVTGISLYNENVKIKTSSIWDSFDDAFLKTNSIIVLAVAVLLMIGLDIFINRTKWGVAMRAVAQDRETASLMSINVNKVIALTFFIGSALGGGTGVLFAQQYGTIDPYIGFILGLKAFTAAVLGGIGNVRGAMFGGLFIGVLEMFSAANLGIITSGNFGGEYKDVVAFIILITILIFKPEGLFGRAVKEKV</sequence>
<evidence type="ECO:0000256" key="10">
    <source>
        <dbReference type="SAM" id="Phobius"/>
    </source>
</evidence>
<accession>A0A3D9HTI3</accession>
<evidence type="ECO:0000256" key="7">
    <source>
        <dbReference type="ARBA" id="ARBA00022989"/>
    </source>
</evidence>
<dbReference type="GO" id="GO:0015188">
    <property type="term" value="F:L-isoleucine transmembrane transporter activity"/>
    <property type="evidence" value="ECO:0007669"/>
    <property type="project" value="TreeGrafter"/>
</dbReference>
<keyword evidence="4" id="KW-0997">Cell inner membrane</keyword>
<evidence type="ECO:0000313" key="11">
    <source>
        <dbReference type="EMBL" id="RED52671.1"/>
    </source>
</evidence>
<keyword evidence="2" id="KW-0813">Transport</keyword>
<evidence type="ECO:0000256" key="4">
    <source>
        <dbReference type="ARBA" id="ARBA00022519"/>
    </source>
</evidence>
<feature type="transmembrane region" description="Helical" evidence="10">
    <location>
        <begin position="232"/>
        <end position="255"/>
    </location>
</feature>
<evidence type="ECO:0000313" key="12">
    <source>
        <dbReference type="Proteomes" id="UP000256869"/>
    </source>
</evidence>
<dbReference type="GO" id="GO:0005304">
    <property type="term" value="F:L-valine transmembrane transporter activity"/>
    <property type="evidence" value="ECO:0007669"/>
    <property type="project" value="TreeGrafter"/>
</dbReference>
<gene>
    <name evidence="11" type="ORF">DFP95_1325</name>
</gene>
<organism evidence="11 12">
    <name type="scientific">Cohnella lupini</name>
    <dbReference type="NCBI Taxonomy" id="1294267"/>
    <lineage>
        <taxon>Bacteria</taxon>
        <taxon>Bacillati</taxon>
        <taxon>Bacillota</taxon>
        <taxon>Bacilli</taxon>
        <taxon>Bacillales</taxon>
        <taxon>Paenibacillaceae</taxon>
        <taxon>Cohnella</taxon>
    </lineage>
</organism>
<evidence type="ECO:0000256" key="1">
    <source>
        <dbReference type="ARBA" id="ARBA00004651"/>
    </source>
</evidence>
<comment type="similarity">
    <text evidence="9">Belongs to the binding-protein-dependent transport system permease family. LivHM subfamily.</text>
</comment>
<feature type="transmembrane region" description="Helical" evidence="10">
    <location>
        <begin position="286"/>
        <end position="306"/>
    </location>
</feature>
<protein>
    <submittedName>
        <fullName evidence="11">Branched-chain amino acid transport system permease protein</fullName>
    </submittedName>
</protein>
<dbReference type="Proteomes" id="UP000256869">
    <property type="component" value="Unassembled WGS sequence"/>
</dbReference>
<dbReference type="Pfam" id="PF02653">
    <property type="entry name" value="BPD_transp_2"/>
    <property type="match status" value="1"/>
</dbReference>
<evidence type="ECO:0000256" key="2">
    <source>
        <dbReference type="ARBA" id="ARBA00022448"/>
    </source>
</evidence>
<keyword evidence="7 10" id="KW-1133">Transmembrane helix</keyword>
<dbReference type="InterPro" id="IPR001851">
    <property type="entry name" value="ABC_transp_permease"/>
</dbReference>
<keyword evidence="8 10" id="KW-0472">Membrane</keyword>
<dbReference type="CDD" id="cd06582">
    <property type="entry name" value="TM_PBP1_LivH_like"/>
    <property type="match status" value="1"/>
</dbReference>
<feature type="transmembrane region" description="Helical" evidence="10">
    <location>
        <begin position="36"/>
        <end position="56"/>
    </location>
</feature>
<comment type="caution">
    <text evidence="11">The sequence shown here is derived from an EMBL/GenBank/DDBJ whole genome shotgun (WGS) entry which is preliminary data.</text>
</comment>
<dbReference type="GO" id="GO:0015192">
    <property type="term" value="F:L-phenylalanine transmembrane transporter activity"/>
    <property type="evidence" value="ECO:0007669"/>
    <property type="project" value="TreeGrafter"/>
</dbReference>
<dbReference type="GO" id="GO:0042941">
    <property type="term" value="P:D-alanine transmembrane transport"/>
    <property type="evidence" value="ECO:0007669"/>
    <property type="project" value="TreeGrafter"/>
</dbReference>
<evidence type="ECO:0000256" key="8">
    <source>
        <dbReference type="ARBA" id="ARBA00023136"/>
    </source>
</evidence>
<evidence type="ECO:0000256" key="9">
    <source>
        <dbReference type="ARBA" id="ARBA00037998"/>
    </source>
</evidence>
<dbReference type="GO" id="GO:0005886">
    <property type="term" value="C:plasma membrane"/>
    <property type="evidence" value="ECO:0007669"/>
    <property type="project" value="UniProtKB-SubCell"/>
</dbReference>
<dbReference type="EMBL" id="QRDY01000032">
    <property type="protein sequence ID" value="RED52671.1"/>
    <property type="molecule type" value="Genomic_DNA"/>
</dbReference>
<proteinExistence type="inferred from homology"/>
<dbReference type="GO" id="GO:0015808">
    <property type="term" value="P:L-alanine transport"/>
    <property type="evidence" value="ECO:0007669"/>
    <property type="project" value="TreeGrafter"/>
</dbReference>
<dbReference type="AlphaFoldDB" id="A0A3D9HTI3"/>
<dbReference type="PANTHER" id="PTHR11795:SF371">
    <property type="entry name" value="HIGH-AFFINITY BRANCHED-CHAIN AMINO ACID TRANSPORT SYSTEM PERMEASE PROTEIN LIVH"/>
    <property type="match status" value="1"/>
</dbReference>
<dbReference type="PANTHER" id="PTHR11795">
    <property type="entry name" value="BRANCHED-CHAIN AMINO ACID TRANSPORT SYSTEM PERMEASE PROTEIN LIVH"/>
    <property type="match status" value="1"/>
</dbReference>
<comment type="subcellular location">
    <subcellularLocation>
        <location evidence="1">Cell membrane</location>
        <topology evidence="1">Multi-pass membrane protein</topology>
    </subcellularLocation>
</comment>
<keyword evidence="12" id="KW-1185">Reference proteome</keyword>
<keyword evidence="3" id="KW-1003">Cell membrane</keyword>
<feature type="transmembrane region" description="Helical" evidence="10">
    <location>
        <begin position="185"/>
        <end position="203"/>
    </location>
</feature>
<feature type="transmembrane region" description="Helical" evidence="10">
    <location>
        <begin position="90"/>
        <end position="111"/>
    </location>
</feature>
<feature type="transmembrane region" description="Helical" evidence="10">
    <location>
        <begin position="261"/>
        <end position="279"/>
    </location>
</feature>
<reference evidence="11 12" key="1">
    <citation type="submission" date="2018-07" db="EMBL/GenBank/DDBJ databases">
        <title>Genomic Encyclopedia of Type Strains, Phase III (KMG-III): the genomes of soil and plant-associated and newly described type strains.</title>
        <authorList>
            <person name="Whitman W."/>
        </authorList>
    </citation>
    <scope>NUCLEOTIDE SEQUENCE [LARGE SCALE GENOMIC DNA]</scope>
    <source>
        <strain evidence="11 12">CECT 8236</strain>
    </source>
</reference>
<keyword evidence="6" id="KW-0029">Amino-acid transport</keyword>
<dbReference type="InterPro" id="IPR052157">
    <property type="entry name" value="BCAA_transport_permease"/>
</dbReference>
<evidence type="ECO:0000256" key="3">
    <source>
        <dbReference type="ARBA" id="ARBA00022475"/>
    </source>
</evidence>
<evidence type="ECO:0000256" key="5">
    <source>
        <dbReference type="ARBA" id="ARBA00022692"/>
    </source>
</evidence>